<accession>A0A8S5LPR2</accession>
<organism evidence="1">
    <name type="scientific">Siphoviridae sp. ctoiW10</name>
    <dbReference type="NCBI Taxonomy" id="2827592"/>
    <lineage>
        <taxon>Viruses</taxon>
        <taxon>Duplodnaviria</taxon>
        <taxon>Heunggongvirae</taxon>
        <taxon>Uroviricota</taxon>
        <taxon>Caudoviricetes</taxon>
    </lineage>
</organism>
<evidence type="ECO:0000313" key="1">
    <source>
        <dbReference type="EMBL" id="DAD71880.1"/>
    </source>
</evidence>
<reference evidence="1" key="1">
    <citation type="journal article" date="2021" name="Proc. Natl. Acad. Sci. U.S.A.">
        <title>A Catalog of Tens of Thousands of Viruses from Human Metagenomes Reveals Hidden Associations with Chronic Diseases.</title>
        <authorList>
            <person name="Tisza M.J."/>
            <person name="Buck C.B."/>
        </authorList>
    </citation>
    <scope>NUCLEOTIDE SEQUENCE</scope>
    <source>
        <strain evidence="1">CtoiW10</strain>
    </source>
</reference>
<dbReference type="EMBL" id="BK015888">
    <property type="protein sequence ID" value="DAD71880.1"/>
    <property type="molecule type" value="Genomic_DNA"/>
</dbReference>
<name>A0A8S5LPR2_9CAUD</name>
<sequence length="816" mass="84184">MRSECTDVCFGFMVNVEGSSVKGGELVGTALGLQVPFGKDLLGAFPPGTVHKPPGITLGGDGTGMAQFGLQFIFGHTRIEIQTGTDVAEIVAADVRNAGDGADVALHQLRKPLFCAGLPFPGTEGAEQGCGIWEIIRADAAGQVMAEGHHGDAGQVHHPEFIALAVFHAEGCVLQVDVRRGQGPQFGVAQFGGQQQNHDGVIPGPVLRVGCADGGIPPELADLLIGEKHVIGALPQFAERGHQVKGNGVLLIKAILAQFWGAGVGEKGAEDHQMIPDGDRGKAPVKEVIPVGLHCGESGFLGGKAAFHEEGIEAVCDGGVGGDGALRRAAGLHVAEPAIQSGHDPALLCGGSSHKISPFQLNRRVSGGRGQAAEIFHGADDQRSGAQNIIHGDGIGESETDGGGRAAGGVAHGPEDIASVSLSAGTSGAGGSVHALRRQGHDKGLRFHAKEREVGVAGESESHVTGGIRAVDIGIRDEPKQIGNEKVPAEGDLLHSDEHFVCPLMEGRCHGAGEGHAFGAAALAPFLTAAADHGNQGRVFLDNQTADAGDAAELVCAKGQIVHAKGLEVHGNLAHSRGRVTGEQSVGGVAPHGEDVVNLAGLIVGHHVGEAGAVRAVGMIHGGIFQNGVVLVMAGEGQLAGVGTQTFHHPVTGFRCSAGEVDFLRETVQVLGDGGAGFLQGDLCGNAAGVKGAWIAKGQGAGERLDCGRGGRFVGRHVEIVTFGHWGFLLDLSSILSLLYQPLTRGFLTEYLTFHKARAIMNLASPCGYLPFSSCCPSGKIEQHGEFLYRFGGRQQGDPALNGFRFRDVLLPAVGF</sequence>
<protein>
    <submittedName>
        <fullName evidence="1">Uncharacterized protein</fullName>
    </submittedName>
</protein>
<proteinExistence type="predicted"/>